<dbReference type="Pfam" id="PF13884">
    <property type="entry name" value="Peptidase_S74"/>
    <property type="match status" value="1"/>
</dbReference>
<evidence type="ECO:0000313" key="3">
    <source>
        <dbReference type="EMBL" id="KKQ76253.1"/>
    </source>
</evidence>
<dbReference type="InterPro" id="IPR030392">
    <property type="entry name" value="S74_ICA"/>
</dbReference>
<evidence type="ECO:0000313" key="4">
    <source>
        <dbReference type="Proteomes" id="UP000034324"/>
    </source>
</evidence>
<evidence type="ECO:0000259" key="2">
    <source>
        <dbReference type="PROSITE" id="PS51688"/>
    </source>
</evidence>
<dbReference type="EMBL" id="LBVC01000079">
    <property type="protein sequence ID" value="KKQ76253.1"/>
    <property type="molecule type" value="Genomic_DNA"/>
</dbReference>
<dbReference type="InterPro" id="IPR036388">
    <property type="entry name" value="WH-like_DNA-bd_sf"/>
</dbReference>
<accession>A0A0G0K9C8</accession>
<gene>
    <name evidence="3" type="ORF">US99_C0079G0001</name>
</gene>
<dbReference type="PROSITE" id="PS51688">
    <property type="entry name" value="ICA"/>
    <property type="match status" value="1"/>
</dbReference>
<evidence type="ECO:0000256" key="1">
    <source>
        <dbReference type="SAM" id="Coils"/>
    </source>
</evidence>
<proteinExistence type="predicted"/>
<organism evidence="3 4">
    <name type="scientific">Candidatus Daviesbacteria bacterium GW2011_GWF2_38_6</name>
    <dbReference type="NCBI Taxonomy" id="1618432"/>
    <lineage>
        <taxon>Bacteria</taxon>
        <taxon>Candidatus Daviesiibacteriota</taxon>
    </lineage>
</organism>
<sequence length="153" mass="16820">YVNWLFEIGKNNSSVFHVDANGNEYAVTNNQTSDRRLKTNITPLAESGGLASINQLKPVTFNWLSPDYTKAEQIGLIAQDIEKIFPQLVSEGGTTTLQMPDGTTQTVSGTKSLNYSGLIPPVVKAIQTLSQKVEAQQKEIDLLKQQIEALKAR</sequence>
<feature type="non-terminal residue" evidence="3">
    <location>
        <position position="1"/>
    </location>
</feature>
<keyword evidence="1" id="KW-0175">Coiled coil</keyword>
<reference evidence="3 4" key="1">
    <citation type="journal article" date="2015" name="Nature">
        <title>rRNA introns, odd ribosomes, and small enigmatic genomes across a large radiation of phyla.</title>
        <authorList>
            <person name="Brown C.T."/>
            <person name="Hug L.A."/>
            <person name="Thomas B.C."/>
            <person name="Sharon I."/>
            <person name="Castelle C.J."/>
            <person name="Singh A."/>
            <person name="Wilkins M.J."/>
            <person name="Williams K.H."/>
            <person name="Banfield J.F."/>
        </authorList>
    </citation>
    <scope>NUCLEOTIDE SEQUENCE [LARGE SCALE GENOMIC DNA]</scope>
</reference>
<dbReference type="AlphaFoldDB" id="A0A0G0K9C8"/>
<protein>
    <recommendedName>
        <fullName evidence="2">Peptidase S74 domain-containing protein</fullName>
    </recommendedName>
</protein>
<feature type="domain" description="Peptidase S74" evidence="2">
    <location>
        <begin position="33"/>
        <end position="140"/>
    </location>
</feature>
<feature type="coiled-coil region" evidence="1">
    <location>
        <begin position="126"/>
        <end position="153"/>
    </location>
</feature>
<dbReference type="Proteomes" id="UP000034324">
    <property type="component" value="Unassembled WGS sequence"/>
</dbReference>
<comment type="caution">
    <text evidence="3">The sequence shown here is derived from an EMBL/GenBank/DDBJ whole genome shotgun (WGS) entry which is preliminary data.</text>
</comment>
<name>A0A0G0K9C8_9BACT</name>
<dbReference type="Gene3D" id="1.10.10.10">
    <property type="entry name" value="Winged helix-like DNA-binding domain superfamily/Winged helix DNA-binding domain"/>
    <property type="match status" value="1"/>
</dbReference>